<dbReference type="Proteomes" id="UP000293300">
    <property type="component" value="Unassembled WGS sequence"/>
</dbReference>
<evidence type="ECO:0000313" key="2">
    <source>
        <dbReference type="EMBL" id="TBX71249.1"/>
    </source>
</evidence>
<organism evidence="2 3">
    <name type="scientific">Flavobacterium silvisoli</name>
    <dbReference type="NCBI Taxonomy" id="2529433"/>
    <lineage>
        <taxon>Bacteria</taxon>
        <taxon>Pseudomonadati</taxon>
        <taxon>Bacteroidota</taxon>
        <taxon>Flavobacteriia</taxon>
        <taxon>Flavobacteriales</taxon>
        <taxon>Flavobacteriaceae</taxon>
        <taxon>Flavobacterium</taxon>
    </lineage>
</organism>
<sequence>MKLSKENISRMDKILFKEYGIIYSDIRLELLDHLATELEQSDGSFDEVFEDFMRKRKDFIRETNLQLNRNSSRIGSKLLLKNILSIKFLLAYALMITVVYNLVSINGKEWFMEYFDILPIVVPAPISLVILYSMFSKKRKSYSMSFAGVTNTVLMTYLFIFIQIIRKVDAVYWIGIFSFYMTLSIMYYFIYFFSVKKLQNL</sequence>
<feature type="transmembrane region" description="Helical" evidence="1">
    <location>
        <begin position="146"/>
        <end position="165"/>
    </location>
</feature>
<reference evidence="2 3" key="1">
    <citation type="submission" date="2019-02" db="EMBL/GenBank/DDBJ databases">
        <title>Flavobacterium sp. RD-2-33 isolated from forest soil.</title>
        <authorList>
            <person name="Chaudhary D.K."/>
        </authorList>
    </citation>
    <scope>NUCLEOTIDE SEQUENCE [LARGE SCALE GENOMIC DNA]</scope>
    <source>
        <strain evidence="2 3">RD-2-33</strain>
    </source>
</reference>
<gene>
    <name evidence="2" type="ORF">EZL74_01715</name>
</gene>
<keyword evidence="1" id="KW-0812">Transmembrane</keyword>
<evidence type="ECO:0000256" key="1">
    <source>
        <dbReference type="SAM" id="Phobius"/>
    </source>
</evidence>
<keyword evidence="1" id="KW-1133">Transmembrane helix</keyword>
<dbReference type="RefSeq" id="WP_131474860.1">
    <property type="nucleotide sequence ID" value="NZ_SJPE01000001.1"/>
</dbReference>
<evidence type="ECO:0000313" key="3">
    <source>
        <dbReference type="Proteomes" id="UP000293300"/>
    </source>
</evidence>
<dbReference type="EMBL" id="SJPE01000001">
    <property type="protein sequence ID" value="TBX71249.1"/>
    <property type="molecule type" value="Genomic_DNA"/>
</dbReference>
<dbReference type="AlphaFoldDB" id="A0A4Q9ZAK2"/>
<proteinExistence type="predicted"/>
<accession>A0A4Q9ZAK2</accession>
<protein>
    <submittedName>
        <fullName evidence="2">Uncharacterized protein</fullName>
    </submittedName>
</protein>
<dbReference type="OrthoDB" id="1345503at2"/>
<feature type="transmembrane region" description="Helical" evidence="1">
    <location>
        <begin position="78"/>
        <end position="102"/>
    </location>
</feature>
<feature type="transmembrane region" description="Helical" evidence="1">
    <location>
        <begin position="114"/>
        <end position="134"/>
    </location>
</feature>
<keyword evidence="3" id="KW-1185">Reference proteome</keyword>
<feature type="transmembrane region" description="Helical" evidence="1">
    <location>
        <begin position="171"/>
        <end position="193"/>
    </location>
</feature>
<keyword evidence="1" id="KW-0472">Membrane</keyword>
<name>A0A4Q9ZAK2_9FLAO</name>
<comment type="caution">
    <text evidence="2">The sequence shown here is derived from an EMBL/GenBank/DDBJ whole genome shotgun (WGS) entry which is preliminary data.</text>
</comment>